<evidence type="ECO:0000256" key="1">
    <source>
        <dbReference type="SAM" id="MobiDB-lite"/>
    </source>
</evidence>
<dbReference type="Proteomes" id="UP000663840">
    <property type="component" value="Unassembled WGS sequence"/>
</dbReference>
<evidence type="ECO:0008006" key="4">
    <source>
        <dbReference type="Google" id="ProtNLM"/>
    </source>
</evidence>
<organism evidence="2 3">
    <name type="scientific">Rhizoctonia solani</name>
    <dbReference type="NCBI Taxonomy" id="456999"/>
    <lineage>
        <taxon>Eukaryota</taxon>
        <taxon>Fungi</taxon>
        <taxon>Dikarya</taxon>
        <taxon>Basidiomycota</taxon>
        <taxon>Agaricomycotina</taxon>
        <taxon>Agaricomycetes</taxon>
        <taxon>Cantharellales</taxon>
        <taxon>Ceratobasidiaceae</taxon>
        <taxon>Rhizoctonia</taxon>
    </lineage>
</organism>
<name>A0A8H2XL35_9AGAM</name>
<feature type="compositionally biased region" description="Low complexity" evidence="1">
    <location>
        <begin position="319"/>
        <end position="330"/>
    </location>
</feature>
<dbReference type="EMBL" id="CAJMWR010001482">
    <property type="protein sequence ID" value="CAE6426844.1"/>
    <property type="molecule type" value="Genomic_DNA"/>
</dbReference>
<proteinExistence type="predicted"/>
<feature type="region of interest" description="Disordered" evidence="1">
    <location>
        <begin position="298"/>
        <end position="345"/>
    </location>
</feature>
<dbReference type="AlphaFoldDB" id="A0A8H2XL35"/>
<evidence type="ECO:0000313" key="3">
    <source>
        <dbReference type="Proteomes" id="UP000663840"/>
    </source>
</evidence>
<sequence length="345" mass="39443">MSSRARLTRVTTSPPFVCYVPVPKLPPDSDTEEWLSLELDHVIEDSPFRTPTSDANPGGNTLMHRDLEGNDITERGHVDPEPPNPNPPDLRDQPDHPRDATPLNDRLHEANSTRTGSQEYIDRISFKDWNVRVLIGNNSFKLHEHQLSKFSALEKLIRAANENRHEPDPGHSTCTRLELPLNDESPTDFENMVEILYLNVCDGVTDDDHSIPVLKSTLRLATKYEYEHMRGYAILCLEKRDLTPIERIELARECNIPSWSREALSELCARDELITLAEASILGLDTFFELAHRREAFKMEHKPNHRPSSNRSRGRQNVRTSRTPSPSSPRRSPRINLGKNRAQPY</sequence>
<protein>
    <recommendedName>
        <fullName evidence="4">BTB domain-containing protein</fullName>
    </recommendedName>
</protein>
<evidence type="ECO:0000313" key="2">
    <source>
        <dbReference type="EMBL" id="CAE6426844.1"/>
    </source>
</evidence>
<feature type="compositionally biased region" description="Polar residues" evidence="1">
    <location>
        <begin position="306"/>
        <end position="318"/>
    </location>
</feature>
<feature type="compositionally biased region" description="Basic and acidic residues" evidence="1">
    <location>
        <begin position="63"/>
        <end position="80"/>
    </location>
</feature>
<accession>A0A8H2XL35</accession>
<gene>
    <name evidence="2" type="ORF">RDB_LOCUS60683</name>
</gene>
<comment type="caution">
    <text evidence="2">The sequence shown here is derived from an EMBL/GenBank/DDBJ whole genome shotgun (WGS) entry which is preliminary data.</text>
</comment>
<feature type="compositionally biased region" description="Polar residues" evidence="1">
    <location>
        <begin position="49"/>
        <end position="59"/>
    </location>
</feature>
<feature type="compositionally biased region" description="Basic and acidic residues" evidence="1">
    <location>
        <begin position="89"/>
        <end position="111"/>
    </location>
</feature>
<reference evidence="2" key="1">
    <citation type="submission" date="2021-01" db="EMBL/GenBank/DDBJ databases">
        <authorList>
            <person name="Kaushik A."/>
        </authorList>
    </citation>
    <scope>NUCLEOTIDE SEQUENCE</scope>
    <source>
        <strain evidence="2">AG1-1A</strain>
    </source>
</reference>
<feature type="region of interest" description="Disordered" evidence="1">
    <location>
        <begin position="45"/>
        <end position="117"/>
    </location>
</feature>